<gene>
    <name evidence="6" type="primary">LOC100367244</name>
</gene>
<dbReference type="Gene3D" id="3.40.50.1820">
    <property type="entry name" value="alpha/beta hydrolase"/>
    <property type="match status" value="1"/>
</dbReference>
<feature type="domain" description="Carboxylesterase type B" evidence="4">
    <location>
        <begin position="35"/>
        <end position="546"/>
    </location>
</feature>
<evidence type="ECO:0000256" key="2">
    <source>
        <dbReference type="ARBA" id="ARBA00022801"/>
    </source>
</evidence>
<proteinExistence type="inferred from homology"/>
<sequence>MSPWNFAAVVLWLVICASTGSSGNENHMTSHQADGPIVETKYGKVQGVFLDGAKVFYGIPFAEPPTGDNRWRNPTPPKSWSPDILQATKIPPACPQHCALPPLMCANETSEDCLLMTVHAPLTSTHLSNLPVMAYIYGGRYIMGSGYNLLQDGRYLVNHSNIILVEFNYRIGALGFLVAGKGKDAATGNYAIHDQRLALQWIQDNIVAFGGNPDSVTIFGQSSGAESVSIHLISEKSEHLFHRAIIESHPFALPYRVHADAIILGNKLAKVLNCSTADMSCLRSKSYEEILDAQEKVGGEIVNPFRLLELFQPWGPWVGSDDVPEQPVDAFYYGLFSHKPIMIGSTSDEGRANVFLAYKKPISKSQYYETIIADFRLRALDVLYRYPPTKLESDDQREVLSIVAHQYMFVCPEQVSARGISKYSDTWLYVFDHAISFDAWGPNYHCCVNHPCHGSELPFIFHSPSLAGFNFTIEEESLSRSLMYYWTNFARTGDPNNSGSECMPLKRDGFTKWPKYDKSKNWQYLRFMTPQNVVMENYLSKECNFWDSLNYYP</sequence>
<feature type="chain" id="PRO_5044996367" description="Carboxylic ester hydrolase" evidence="3">
    <location>
        <begin position="24"/>
        <end position="553"/>
    </location>
</feature>
<evidence type="ECO:0000256" key="3">
    <source>
        <dbReference type="RuleBase" id="RU361235"/>
    </source>
</evidence>
<name>A0ABM0H198_SACKO</name>
<reference evidence="6" key="1">
    <citation type="submission" date="2025-08" db="UniProtKB">
        <authorList>
            <consortium name="RefSeq"/>
        </authorList>
    </citation>
    <scope>IDENTIFICATION</scope>
    <source>
        <tissue evidence="6">Testes</tissue>
    </source>
</reference>
<keyword evidence="5" id="KW-1185">Reference proteome</keyword>
<comment type="similarity">
    <text evidence="1 3">Belongs to the type-B carboxylesterase/lipase family.</text>
</comment>
<organism evidence="5 6">
    <name type="scientific">Saccoglossus kowalevskii</name>
    <name type="common">Acorn worm</name>
    <dbReference type="NCBI Taxonomy" id="10224"/>
    <lineage>
        <taxon>Eukaryota</taxon>
        <taxon>Metazoa</taxon>
        <taxon>Hemichordata</taxon>
        <taxon>Enteropneusta</taxon>
        <taxon>Harrimaniidae</taxon>
        <taxon>Saccoglossus</taxon>
    </lineage>
</organism>
<dbReference type="InterPro" id="IPR029058">
    <property type="entry name" value="AB_hydrolase_fold"/>
</dbReference>
<dbReference type="InterPro" id="IPR000997">
    <property type="entry name" value="Cholinesterase"/>
</dbReference>
<evidence type="ECO:0000256" key="1">
    <source>
        <dbReference type="ARBA" id="ARBA00005964"/>
    </source>
</evidence>
<feature type="signal peptide" evidence="3">
    <location>
        <begin position="1"/>
        <end position="23"/>
    </location>
</feature>
<protein>
    <recommendedName>
        <fullName evidence="3">Carboxylic ester hydrolase</fullName>
        <ecNumber evidence="3">3.1.1.-</ecNumber>
    </recommendedName>
</protein>
<dbReference type="GeneID" id="100367244"/>
<accession>A0ABM0H198</accession>
<dbReference type="SUPFAM" id="SSF53474">
    <property type="entry name" value="alpha/beta-Hydrolases"/>
    <property type="match status" value="1"/>
</dbReference>
<dbReference type="EC" id="3.1.1.-" evidence="3"/>
<dbReference type="Pfam" id="PF00135">
    <property type="entry name" value="COesterase"/>
    <property type="match status" value="1"/>
</dbReference>
<evidence type="ECO:0000313" key="5">
    <source>
        <dbReference type="Proteomes" id="UP000694865"/>
    </source>
</evidence>
<dbReference type="InterPro" id="IPR002018">
    <property type="entry name" value="CarbesteraseB"/>
</dbReference>
<evidence type="ECO:0000259" key="4">
    <source>
        <dbReference type="Pfam" id="PF00135"/>
    </source>
</evidence>
<keyword evidence="2 3" id="KW-0378">Hydrolase</keyword>
<dbReference type="PROSITE" id="PS00122">
    <property type="entry name" value="CARBOXYLESTERASE_B_1"/>
    <property type="match status" value="1"/>
</dbReference>
<dbReference type="PANTHER" id="PTHR45570:SF1">
    <property type="entry name" value="CARBOXYLIC ESTER HYDROLASE"/>
    <property type="match status" value="1"/>
</dbReference>
<dbReference type="InterPro" id="IPR019826">
    <property type="entry name" value="Carboxylesterase_B_AS"/>
</dbReference>
<dbReference type="Proteomes" id="UP000694865">
    <property type="component" value="Unplaced"/>
</dbReference>
<dbReference type="PANTHER" id="PTHR45570">
    <property type="entry name" value="CARBOXYLIC ESTER HYDROLASE"/>
    <property type="match status" value="1"/>
</dbReference>
<keyword evidence="3" id="KW-0732">Signal</keyword>
<dbReference type="PRINTS" id="PR00878">
    <property type="entry name" value="CHOLNESTRASE"/>
</dbReference>
<dbReference type="RefSeq" id="XP_002741968.1">
    <property type="nucleotide sequence ID" value="XM_002741922.1"/>
</dbReference>
<evidence type="ECO:0000313" key="6">
    <source>
        <dbReference type="RefSeq" id="XP_002741968.1"/>
    </source>
</evidence>